<dbReference type="VEuPathDB" id="FungiDB:PHYBLDRAFT_164004"/>
<accession>A0A167Q1H2</accession>
<evidence type="ECO:0000313" key="2">
    <source>
        <dbReference type="Proteomes" id="UP000077315"/>
    </source>
</evidence>
<keyword evidence="2" id="KW-1185">Reference proteome</keyword>
<dbReference type="EMBL" id="KV440973">
    <property type="protein sequence ID" value="OAD78907.1"/>
    <property type="molecule type" value="Genomic_DNA"/>
</dbReference>
<dbReference type="RefSeq" id="XP_018296947.1">
    <property type="nucleotide sequence ID" value="XM_018434917.1"/>
</dbReference>
<protein>
    <submittedName>
        <fullName evidence="1">Uncharacterized protein</fullName>
    </submittedName>
</protein>
<dbReference type="GeneID" id="28995823"/>
<proteinExistence type="predicted"/>
<dbReference type="AlphaFoldDB" id="A0A167Q1H2"/>
<evidence type="ECO:0000313" key="1">
    <source>
        <dbReference type="EMBL" id="OAD78907.1"/>
    </source>
</evidence>
<organism evidence="1 2">
    <name type="scientific">Phycomyces blakesleeanus (strain ATCC 8743b / DSM 1359 / FGSC 10004 / NBRC 33097 / NRRL 1555)</name>
    <dbReference type="NCBI Taxonomy" id="763407"/>
    <lineage>
        <taxon>Eukaryota</taxon>
        <taxon>Fungi</taxon>
        <taxon>Fungi incertae sedis</taxon>
        <taxon>Mucoromycota</taxon>
        <taxon>Mucoromycotina</taxon>
        <taxon>Mucoromycetes</taxon>
        <taxon>Mucorales</taxon>
        <taxon>Phycomycetaceae</taxon>
        <taxon>Phycomyces</taxon>
    </lineage>
</organism>
<reference evidence="2" key="1">
    <citation type="submission" date="2015-06" db="EMBL/GenBank/DDBJ databases">
        <title>Expansion of signal transduction pathways in fungi by whole-genome duplication.</title>
        <authorList>
            <consortium name="DOE Joint Genome Institute"/>
            <person name="Corrochano L.M."/>
            <person name="Kuo A."/>
            <person name="Marcet-Houben M."/>
            <person name="Polaino S."/>
            <person name="Salamov A."/>
            <person name="Villalobos J.M."/>
            <person name="Alvarez M.I."/>
            <person name="Avalos J."/>
            <person name="Benito E.P."/>
            <person name="Benoit I."/>
            <person name="Burger G."/>
            <person name="Camino L.P."/>
            <person name="Canovas D."/>
            <person name="Cerda-Olmedo E."/>
            <person name="Cheng J.-F."/>
            <person name="Dominguez A."/>
            <person name="Elias M."/>
            <person name="Eslava A.P."/>
            <person name="Glaser F."/>
            <person name="Grimwood J."/>
            <person name="Gutierrez G."/>
            <person name="Heitman J."/>
            <person name="Henrissat B."/>
            <person name="Iturriaga E.A."/>
            <person name="Lang B.F."/>
            <person name="Lavin J.L."/>
            <person name="Lee S."/>
            <person name="Li W."/>
            <person name="Lindquist E."/>
            <person name="Lopez-Garcia S."/>
            <person name="Luque E.M."/>
            <person name="Marcos A.T."/>
            <person name="Martin J."/>
            <person name="McCluskey K."/>
            <person name="Medina H.R."/>
            <person name="Miralles-Duran A."/>
            <person name="Miyazaki A."/>
            <person name="Munoz-Torres E."/>
            <person name="Oguiza J.A."/>
            <person name="Ohm R."/>
            <person name="Olmedo M."/>
            <person name="Orejas M."/>
            <person name="Ortiz-Castellanos L."/>
            <person name="Pisabarro A.G."/>
            <person name="Rodriguez-Romero J."/>
            <person name="Ruiz-Herrera J."/>
            <person name="Ruiz-Vazquez R."/>
            <person name="Sanz C."/>
            <person name="Schackwitz W."/>
            <person name="Schmutz J."/>
            <person name="Shahriari M."/>
            <person name="Shelest E."/>
            <person name="Silva-Franco F."/>
            <person name="Soanes D."/>
            <person name="Syed K."/>
            <person name="Tagua V.G."/>
            <person name="Talbot N.J."/>
            <person name="Thon M."/>
            <person name="De vries R.P."/>
            <person name="Wiebenga A."/>
            <person name="Yadav J.S."/>
            <person name="Braun E.L."/>
            <person name="Baker S."/>
            <person name="Garre V."/>
            <person name="Horwitz B."/>
            <person name="Torres-Martinez S."/>
            <person name="Idnurm A."/>
            <person name="Herrera-Estrella A."/>
            <person name="Gabaldon T."/>
            <person name="Grigoriev I.V."/>
        </authorList>
    </citation>
    <scope>NUCLEOTIDE SEQUENCE [LARGE SCALE GENOMIC DNA]</scope>
    <source>
        <strain evidence="2">NRRL 1555(-)</strain>
    </source>
</reference>
<dbReference type="InParanoid" id="A0A167Q1H2"/>
<dbReference type="Proteomes" id="UP000077315">
    <property type="component" value="Unassembled WGS sequence"/>
</dbReference>
<name>A0A167Q1H2_PHYB8</name>
<sequence length="123" mass="14267">MFTARNIDSRYDLQIFKAPNFGIGCDMRILSLSKYGWLAFSATEDILKIRVEVEVKVVNKLSESLLHKEPFCIHKIHRGHHTGPLTSRENNRERKVGCLYYSTNRFGRLRGNGKNYKHTIGRT</sequence>
<gene>
    <name evidence="1" type="ORF">PHYBLDRAFT_164004</name>
</gene>